<dbReference type="SUPFAM" id="SSF51735">
    <property type="entry name" value="NAD(P)-binding Rossmann-fold domains"/>
    <property type="match status" value="1"/>
</dbReference>
<dbReference type="Proteomes" id="UP001163624">
    <property type="component" value="Chromosome"/>
</dbReference>
<organism evidence="2 3">
    <name type="scientific">Pseudomonas triclosanedens</name>
    <dbReference type="NCBI Taxonomy" id="2961893"/>
    <lineage>
        <taxon>Bacteria</taxon>
        <taxon>Pseudomonadati</taxon>
        <taxon>Pseudomonadota</taxon>
        <taxon>Gammaproteobacteria</taxon>
        <taxon>Pseudomonadales</taxon>
        <taxon>Pseudomonadaceae</taxon>
        <taxon>Pseudomonas</taxon>
    </lineage>
</organism>
<sequence length="263" mass="26975">MFDLVGKVAVITGGESGIGLAISRNLAAAGVKVVIGGILQEAGDKAAAEIAAVGGEALFIRTDVRSQAQVEHLVQSAVERYGKLDIMVNNAGVFDGFADVLETTEELWDQITGINLKGCFFGCQAALKRMLPNGTGRIINTSSIGGLTGKADGASYTASKFAVIGLTRQMASSHSESGVTFNAVCPGVIATDIRGNSAAILPSAAHLMNRGVGAADPEAYKKSIPARRKGTADEVAAAVLFLASDEASYITGHSLVVDGGFVC</sequence>
<dbReference type="PANTHER" id="PTHR42760">
    <property type="entry name" value="SHORT-CHAIN DEHYDROGENASES/REDUCTASES FAMILY MEMBER"/>
    <property type="match status" value="1"/>
</dbReference>
<gene>
    <name evidence="2" type="ORF">OU419_10945</name>
</gene>
<dbReference type="NCBIfam" id="NF005559">
    <property type="entry name" value="PRK07231.1"/>
    <property type="match status" value="1"/>
</dbReference>
<dbReference type="RefSeq" id="WP_254472178.1">
    <property type="nucleotide sequence ID" value="NZ_CP113432.1"/>
</dbReference>
<evidence type="ECO:0000313" key="2">
    <source>
        <dbReference type="EMBL" id="WAI51734.1"/>
    </source>
</evidence>
<dbReference type="PANTHER" id="PTHR42760:SF124">
    <property type="entry name" value="SHORT-CHAIN DEHYDROGENASE_REDUCTASE"/>
    <property type="match status" value="1"/>
</dbReference>
<evidence type="ECO:0000313" key="3">
    <source>
        <dbReference type="Proteomes" id="UP001163624"/>
    </source>
</evidence>
<dbReference type="InterPro" id="IPR036291">
    <property type="entry name" value="NAD(P)-bd_dom_sf"/>
</dbReference>
<dbReference type="Pfam" id="PF13561">
    <property type="entry name" value="adh_short_C2"/>
    <property type="match status" value="1"/>
</dbReference>
<dbReference type="EMBL" id="CP113432">
    <property type="protein sequence ID" value="WAI51734.1"/>
    <property type="molecule type" value="Genomic_DNA"/>
</dbReference>
<name>A0ABY7A3U9_9PSED</name>
<proteinExistence type="inferred from homology"/>
<evidence type="ECO:0000256" key="1">
    <source>
        <dbReference type="ARBA" id="ARBA00006484"/>
    </source>
</evidence>
<comment type="similarity">
    <text evidence="1">Belongs to the short-chain dehydrogenases/reductases (SDR) family.</text>
</comment>
<dbReference type="InterPro" id="IPR020904">
    <property type="entry name" value="Sc_DH/Rdtase_CS"/>
</dbReference>
<dbReference type="PRINTS" id="PR00080">
    <property type="entry name" value="SDRFAMILY"/>
</dbReference>
<dbReference type="CDD" id="cd05233">
    <property type="entry name" value="SDR_c"/>
    <property type="match status" value="1"/>
</dbReference>
<dbReference type="PRINTS" id="PR00081">
    <property type="entry name" value="GDHRDH"/>
</dbReference>
<accession>A0ABY7A3U9</accession>
<reference evidence="2" key="1">
    <citation type="submission" date="2022-11" db="EMBL/GenBank/DDBJ databases">
        <title>Pseudomonas triclosanedens sp. nov., a triclosan degrader isolated from activated sludge.</title>
        <authorList>
            <person name="Yin Y."/>
            <person name="Lu Z."/>
        </authorList>
    </citation>
    <scope>NUCLEOTIDE SEQUENCE</scope>
    <source>
        <strain evidence="2">ZM23</strain>
    </source>
</reference>
<keyword evidence="3" id="KW-1185">Reference proteome</keyword>
<dbReference type="Gene3D" id="3.40.50.720">
    <property type="entry name" value="NAD(P)-binding Rossmann-like Domain"/>
    <property type="match status" value="1"/>
</dbReference>
<protein>
    <submittedName>
        <fullName evidence="2">SDR family NAD(P)-dependent oxidoreductase</fullName>
    </submittedName>
</protein>
<dbReference type="InterPro" id="IPR002347">
    <property type="entry name" value="SDR_fam"/>
</dbReference>
<dbReference type="PROSITE" id="PS00061">
    <property type="entry name" value="ADH_SHORT"/>
    <property type="match status" value="1"/>
</dbReference>